<dbReference type="AlphaFoldDB" id="A0AA39M7H3"/>
<feature type="transmembrane region" description="Helical" evidence="1">
    <location>
        <begin position="30"/>
        <end position="55"/>
    </location>
</feature>
<comment type="caution">
    <text evidence="2">The sequence shown here is derived from an EMBL/GenBank/DDBJ whole genome shotgun (WGS) entry which is preliminary data.</text>
</comment>
<keyword evidence="1" id="KW-1133">Transmembrane helix</keyword>
<accession>A0AA39M7H3</accession>
<gene>
    <name evidence="2" type="ORF">QR680_008106</name>
</gene>
<organism evidence="2 3">
    <name type="scientific">Steinernema hermaphroditum</name>
    <dbReference type="NCBI Taxonomy" id="289476"/>
    <lineage>
        <taxon>Eukaryota</taxon>
        <taxon>Metazoa</taxon>
        <taxon>Ecdysozoa</taxon>
        <taxon>Nematoda</taxon>
        <taxon>Chromadorea</taxon>
        <taxon>Rhabditida</taxon>
        <taxon>Tylenchina</taxon>
        <taxon>Panagrolaimomorpha</taxon>
        <taxon>Strongyloidoidea</taxon>
        <taxon>Steinernematidae</taxon>
        <taxon>Steinernema</taxon>
    </lineage>
</organism>
<dbReference type="EMBL" id="JAUCMV010000001">
    <property type="protein sequence ID" value="KAK0423365.1"/>
    <property type="molecule type" value="Genomic_DNA"/>
</dbReference>
<keyword evidence="3" id="KW-1185">Reference proteome</keyword>
<keyword evidence="1" id="KW-0472">Membrane</keyword>
<protein>
    <submittedName>
        <fullName evidence="2">Uncharacterized protein</fullName>
    </submittedName>
</protein>
<name>A0AA39M7H3_9BILA</name>
<sequence length="89" mass="10018">MDFNEMFTHSFDEGLLREKKKETAQCYRKTCCVIITGLFLVAGMAAIYVGLQFIFASAKEVQSCIKRTLESNGFEFDPAVASLHCIWAP</sequence>
<evidence type="ECO:0000256" key="1">
    <source>
        <dbReference type="SAM" id="Phobius"/>
    </source>
</evidence>
<dbReference type="Proteomes" id="UP001175271">
    <property type="component" value="Unassembled WGS sequence"/>
</dbReference>
<keyword evidence="1" id="KW-0812">Transmembrane</keyword>
<proteinExistence type="predicted"/>
<evidence type="ECO:0000313" key="3">
    <source>
        <dbReference type="Proteomes" id="UP001175271"/>
    </source>
</evidence>
<reference evidence="2" key="1">
    <citation type="submission" date="2023-06" db="EMBL/GenBank/DDBJ databases">
        <title>Genomic analysis of the entomopathogenic nematode Steinernema hermaphroditum.</title>
        <authorList>
            <person name="Schwarz E.M."/>
            <person name="Heppert J.K."/>
            <person name="Baniya A."/>
            <person name="Schwartz H.T."/>
            <person name="Tan C.-H."/>
            <person name="Antoshechkin I."/>
            <person name="Sternberg P.W."/>
            <person name="Goodrich-Blair H."/>
            <person name="Dillman A.R."/>
        </authorList>
    </citation>
    <scope>NUCLEOTIDE SEQUENCE</scope>
    <source>
        <strain evidence="2">PS9179</strain>
        <tissue evidence="2">Whole animal</tissue>
    </source>
</reference>
<evidence type="ECO:0000313" key="2">
    <source>
        <dbReference type="EMBL" id="KAK0423365.1"/>
    </source>
</evidence>